<evidence type="ECO:0000313" key="1">
    <source>
        <dbReference type="EMBL" id="KIV92693.1"/>
    </source>
</evidence>
<accession>A0A0D2A0T8</accession>
<evidence type="ECO:0000313" key="2">
    <source>
        <dbReference type="Proteomes" id="UP000054302"/>
    </source>
</evidence>
<protein>
    <submittedName>
        <fullName evidence="1">Uncharacterized protein</fullName>
    </submittedName>
</protein>
<gene>
    <name evidence="1" type="ORF">PV10_03965</name>
</gene>
<keyword evidence="2" id="KW-1185">Reference proteome</keyword>
<name>A0A0D2A0T8_EXOME</name>
<organism evidence="1 2">
    <name type="scientific">Exophiala mesophila</name>
    <name type="common">Black yeast-like fungus</name>
    <dbReference type="NCBI Taxonomy" id="212818"/>
    <lineage>
        <taxon>Eukaryota</taxon>
        <taxon>Fungi</taxon>
        <taxon>Dikarya</taxon>
        <taxon>Ascomycota</taxon>
        <taxon>Pezizomycotina</taxon>
        <taxon>Eurotiomycetes</taxon>
        <taxon>Chaetothyriomycetidae</taxon>
        <taxon>Chaetothyriales</taxon>
        <taxon>Herpotrichiellaceae</taxon>
        <taxon>Exophiala</taxon>
    </lineage>
</organism>
<proteinExistence type="predicted"/>
<dbReference type="HOGENOM" id="CLU_2158384_0_0_1"/>
<dbReference type="GeneID" id="27321810"/>
<dbReference type="VEuPathDB" id="FungiDB:PV10_03965"/>
<reference evidence="1 2" key="1">
    <citation type="submission" date="2015-01" db="EMBL/GenBank/DDBJ databases">
        <title>The Genome Sequence of Exophiala mesophila CBS40295.</title>
        <authorList>
            <consortium name="The Broad Institute Genomics Platform"/>
            <person name="Cuomo C."/>
            <person name="de Hoog S."/>
            <person name="Gorbushina A."/>
            <person name="Stielow B."/>
            <person name="Teixiera M."/>
            <person name="Abouelleil A."/>
            <person name="Chapman S.B."/>
            <person name="Priest M."/>
            <person name="Young S.K."/>
            <person name="Wortman J."/>
            <person name="Nusbaum C."/>
            <person name="Birren B."/>
        </authorList>
    </citation>
    <scope>NUCLEOTIDE SEQUENCE [LARGE SCALE GENOMIC DNA]</scope>
    <source>
        <strain evidence="1 2">CBS 40295</strain>
    </source>
</reference>
<dbReference type="AlphaFoldDB" id="A0A0D2A0T8"/>
<dbReference type="RefSeq" id="XP_016224267.1">
    <property type="nucleotide sequence ID" value="XM_016368479.1"/>
</dbReference>
<dbReference type="Proteomes" id="UP000054302">
    <property type="component" value="Unassembled WGS sequence"/>
</dbReference>
<sequence length="111" mass="12562">MAGCPSLGSPFSCVCLRWQGWPSGFGVRSRSSKPVILSPIESFARARWVTHRMEICLWIRAPAREMALILEMGSRWALPNRRGRRIVDLVCVSSQVPWMVGDILDMMNVVM</sequence>
<dbReference type="EMBL" id="KN847522">
    <property type="protein sequence ID" value="KIV92693.1"/>
    <property type="molecule type" value="Genomic_DNA"/>
</dbReference>